<gene>
    <name evidence="2" type="ORF">GSTENG00007463001</name>
</gene>
<sequence>ASQERQQLCGRGLVQDCRTGWGQLQGPAELLCTPDAAGPRANTKQTHPAASERETTSGCSEADRPHQTEQDWREIVEKQLVSLSARVATSALCVTELSQRNGLHH</sequence>
<proteinExistence type="predicted"/>
<reference evidence="2" key="1">
    <citation type="journal article" date="2004" name="Nature">
        <title>Genome duplication in the teleost fish Tetraodon nigroviridis reveals the early vertebrate proto-karyotype.</title>
        <authorList>
            <person name="Jaillon O."/>
            <person name="Aury J.-M."/>
            <person name="Brunet F."/>
            <person name="Petit J.-L."/>
            <person name="Stange-Thomann N."/>
            <person name="Mauceli E."/>
            <person name="Bouneau L."/>
            <person name="Fischer C."/>
            <person name="Ozouf-Costaz C."/>
            <person name="Bernot A."/>
            <person name="Nicaud S."/>
            <person name="Jaffe D."/>
            <person name="Fisher S."/>
            <person name="Lutfalla G."/>
            <person name="Dossat C."/>
            <person name="Segurens B."/>
            <person name="Dasilva C."/>
            <person name="Salanoubat M."/>
            <person name="Levy M."/>
            <person name="Boudet N."/>
            <person name="Castellano S."/>
            <person name="Anthouard V."/>
            <person name="Jubin C."/>
            <person name="Castelli V."/>
            <person name="Katinka M."/>
            <person name="Vacherie B."/>
            <person name="Biemont C."/>
            <person name="Skalli Z."/>
            <person name="Cattolico L."/>
            <person name="Poulain J."/>
            <person name="De Berardinis V."/>
            <person name="Cruaud C."/>
            <person name="Duprat S."/>
            <person name="Brottier P."/>
            <person name="Coutanceau J.-P."/>
            <person name="Gouzy J."/>
            <person name="Parra G."/>
            <person name="Lardier G."/>
            <person name="Chapple C."/>
            <person name="McKernan K.J."/>
            <person name="McEwan P."/>
            <person name="Bosak S."/>
            <person name="Kellis M."/>
            <person name="Volff J.-N."/>
            <person name="Guigo R."/>
            <person name="Zody M.C."/>
            <person name="Mesirov J."/>
            <person name="Lindblad-Toh K."/>
            <person name="Birren B."/>
            <person name="Nusbaum C."/>
            <person name="Kahn D."/>
            <person name="Robinson-Rechavi M."/>
            <person name="Laudet V."/>
            <person name="Schachter V."/>
            <person name="Quetier F."/>
            <person name="Saurin W."/>
            <person name="Scarpelli C."/>
            <person name="Wincker P."/>
            <person name="Lander E.S."/>
            <person name="Weissenbach J."/>
            <person name="Roest Crollius H."/>
        </authorList>
    </citation>
    <scope>NUCLEOTIDE SEQUENCE [LARGE SCALE GENOMIC DNA]</scope>
</reference>
<organism evidence="2">
    <name type="scientific">Tetraodon nigroviridis</name>
    <name type="common">Spotted green pufferfish</name>
    <name type="synonym">Chelonodon nigroviridis</name>
    <dbReference type="NCBI Taxonomy" id="99883"/>
    <lineage>
        <taxon>Eukaryota</taxon>
        <taxon>Metazoa</taxon>
        <taxon>Chordata</taxon>
        <taxon>Craniata</taxon>
        <taxon>Vertebrata</taxon>
        <taxon>Euteleostomi</taxon>
        <taxon>Actinopterygii</taxon>
        <taxon>Neopterygii</taxon>
        <taxon>Teleostei</taxon>
        <taxon>Neoteleostei</taxon>
        <taxon>Acanthomorphata</taxon>
        <taxon>Eupercaria</taxon>
        <taxon>Tetraodontiformes</taxon>
        <taxon>Tetradontoidea</taxon>
        <taxon>Tetraodontidae</taxon>
        <taxon>Tetraodon</taxon>
    </lineage>
</organism>
<accession>Q4T468</accession>
<evidence type="ECO:0000256" key="1">
    <source>
        <dbReference type="SAM" id="MobiDB-lite"/>
    </source>
</evidence>
<protein>
    <submittedName>
        <fullName evidence="2">(spotted green pufferfish) hypothetical protein</fullName>
    </submittedName>
</protein>
<evidence type="ECO:0000313" key="2">
    <source>
        <dbReference type="EMBL" id="CAF92314.1"/>
    </source>
</evidence>
<feature type="non-terminal residue" evidence="2">
    <location>
        <position position="1"/>
    </location>
</feature>
<dbReference type="AlphaFoldDB" id="Q4T468"/>
<feature type="region of interest" description="Disordered" evidence="1">
    <location>
        <begin position="35"/>
        <end position="70"/>
    </location>
</feature>
<comment type="caution">
    <text evidence="2">The sequence shown here is derived from an EMBL/GenBank/DDBJ whole genome shotgun (WGS) entry which is preliminary data.</text>
</comment>
<name>Q4T468_TETNG</name>
<dbReference type="EMBL" id="CAAE01009792">
    <property type="protein sequence ID" value="CAF92314.1"/>
    <property type="molecule type" value="Genomic_DNA"/>
</dbReference>
<feature type="compositionally biased region" description="Basic and acidic residues" evidence="1">
    <location>
        <begin position="50"/>
        <end position="70"/>
    </location>
</feature>
<reference evidence="2" key="2">
    <citation type="submission" date="2004-02" db="EMBL/GenBank/DDBJ databases">
        <authorList>
            <consortium name="Genoscope"/>
            <consortium name="Whitehead Institute Centre for Genome Research"/>
        </authorList>
    </citation>
    <scope>NUCLEOTIDE SEQUENCE</scope>
</reference>
<dbReference type="KEGG" id="tng:GSTEN00007463G001"/>